<evidence type="ECO:0000256" key="7">
    <source>
        <dbReference type="SAM" id="MobiDB-lite"/>
    </source>
</evidence>
<feature type="transmembrane region" description="Helical" evidence="8">
    <location>
        <begin position="461"/>
        <end position="482"/>
    </location>
</feature>
<evidence type="ECO:0000256" key="5">
    <source>
        <dbReference type="ARBA" id="ARBA00022989"/>
    </source>
</evidence>
<keyword evidence="15" id="KW-1185">Reference proteome</keyword>
<feature type="region of interest" description="Disordered" evidence="7">
    <location>
        <begin position="30"/>
        <end position="80"/>
    </location>
</feature>
<dbReference type="InterPro" id="IPR057485">
    <property type="entry name" value="YbiO-like_TM1"/>
</dbReference>
<dbReference type="Pfam" id="PF00924">
    <property type="entry name" value="MS_channel_2nd"/>
    <property type="match status" value="1"/>
</dbReference>
<dbReference type="RefSeq" id="WP_382424354.1">
    <property type="nucleotide sequence ID" value="NZ_JBHSSY010000013.1"/>
</dbReference>
<dbReference type="InterPro" id="IPR010920">
    <property type="entry name" value="LSM_dom_sf"/>
</dbReference>
<feature type="transmembrane region" description="Helical" evidence="8">
    <location>
        <begin position="544"/>
        <end position="564"/>
    </location>
</feature>
<feature type="domain" description="Mechanosensitive ion channel MscS C-terminal" evidence="11">
    <location>
        <begin position="662"/>
        <end position="748"/>
    </location>
</feature>
<feature type="compositionally biased region" description="Polar residues" evidence="7">
    <location>
        <begin position="94"/>
        <end position="116"/>
    </location>
</feature>
<feature type="compositionally biased region" description="Low complexity" evidence="7">
    <location>
        <begin position="39"/>
        <end position="48"/>
    </location>
</feature>
<keyword evidence="4 8" id="KW-0812">Transmembrane</keyword>
<dbReference type="SUPFAM" id="SSF50182">
    <property type="entry name" value="Sm-like ribonucleoproteins"/>
    <property type="match status" value="1"/>
</dbReference>
<evidence type="ECO:0000256" key="6">
    <source>
        <dbReference type="ARBA" id="ARBA00023136"/>
    </source>
</evidence>
<dbReference type="Gene3D" id="1.10.287.1260">
    <property type="match status" value="1"/>
</dbReference>
<dbReference type="Pfam" id="PF25392">
    <property type="entry name" value="MS_channel_TM1"/>
    <property type="match status" value="1"/>
</dbReference>
<evidence type="ECO:0000256" key="1">
    <source>
        <dbReference type="ARBA" id="ARBA00004651"/>
    </source>
</evidence>
<dbReference type="InterPro" id="IPR049142">
    <property type="entry name" value="MS_channel_1st"/>
</dbReference>
<keyword evidence="6 8" id="KW-0472">Membrane</keyword>
<feature type="signal peptide" evidence="9">
    <location>
        <begin position="1"/>
        <end position="33"/>
    </location>
</feature>
<name>A0ABV8UKF6_9PROT</name>
<comment type="subcellular location">
    <subcellularLocation>
        <location evidence="1">Cell membrane</location>
        <topology evidence="1">Multi-pass membrane protein</topology>
    </subcellularLocation>
</comment>
<protein>
    <submittedName>
        <fullName evidence="14">Mechanosensitive ion channel domain-containing protein</fullName>
    </submittedName>
</protein>
<evidence type="ECO:0000313" key="15">
    <source>
        <dbReference type="Proteomes" id="UP001595799"/>
    </source>
</evidence>
<dbReference type="PANTHER" id="PTHR30460:SF0">
    <property type="entry name" value="MODERATE CONDUCTANCE MECHANOSENSITIVE CHANNEL YBIO"/>
    <property type="match status" value="1"/>
</dbReference>
<feature type="domain" description="Moderate conductance mechanosensitive channel YbiO-like transmembrane helix 1" evidence="13">
    <location>
        <begin position="412"/>
        <end position="489"/>
    </location>
</feature>
<feature type="domain" description="Mechanosensitive ion channel MscS" evidence="10">
    <location>
        <begin position="590"/>
        <end position="655"/>
    </location>
</feature>
<dbReference type="SUPFAM" id="SSF82861">
    <property type="entry name" value="Mechanosensitive channel protein MscS (YggB), transmembrane region"/>
    <property type="match status" value="1"/>
</dbReference>
<organism evidence="14 15">
    <name type="scientific">Fodinicurvata halophila</name>
    <dbReference type="NCBI Taxonomy" id="1419723"/>
    <lineage>
        <taxon>Bacteria</taxon>
        <taxon>Pseudomonadati</taxon>
        <taxon>Pseudomonadota</taxon>
        <taxon>Alphaproteobacteria</taxon>
        <taxon>Rhodospirillales</taxon>
        <taxon>Rhodovibrionaceae</taxon>
        <taxon>Fodinicurvata</taxon>
    </lineage>
</organism>
<evidence type="ECO:0000256" key="4">
    <source>
        <dbReference type="ARBA" id="ARBA00022692"/>
    </source>
</evidence>
<feature type="domain" description="Mechanosensitive ion channel transmembrane helices 2/3" evidence="12">
    <location>
        <begin position="548"/>
        <end position="589"/>
    </location>
</feature>
<dbReference type="Gene3D" id="2.30.30.60">
    <property type="match status" value="1"/>
</dbReference>
<dbReference type="Gene3D" id="3.30.70.100">
    <property type="match status" value="1"/>
</dbReference>
<evidence type="ECO:0000259" key="10">
    <source>
        <dbReference type="Pfam" id="PF00924"/>
    </source>
</evidence>
<feature type="transmembrane region" description="Helical" evidence="8">
    <location>
        <begin position="219"/>
        <end position="246"/>
    </location>
</feature>
<dbReference type="Pfam" id="PF21082">
    <property type="entry name" value="MS_channel_3rd"/>
    <property type="match status" value="1"/>
</dbReference>
<evidence type="ECO:0000313" key="14">
    <source>
        <dbReference type="EMBL" id="MFC4351772.1"/>
    </source>
</evidence>
<evidence type="ECO:0000256" key="8">
    <source>
        <dbReference type="SAM" id="Phobius"/>
    </source>
</evidence>
<feature type="region of interest" description="Disordered" evidence="7">
    <location>
        <begin position="93"/>
        <end position="126"/>
    </location>
</feature>
<evidence type="ECO:0000259" key="13">
    <source>
        <dbReference type="Pfam" id="PF25392"/>
    </source>
</evidence>
<proteinExistence type="inferred from homology"/>
<gene>
    <name evidence="14" type="ORF">ACFOW6_09485</name>
</gene>
<feature type="transmembrane region" description="Helical" evidence="8">
    <location>
        <begin position="379"/>
        <end position="400"/>
    </location>
</feature>
<reference evidence="15" key="1">
    <citation type="journal article" date="2019" name="Int. J. Syst. Evol. Microbiol.">
        <title>The Global Catalogue of Microorganisms (GCM) 10K type strain sequencing project: providing services to taxonomists for standard genome sequencing and annotation.</title>
        <authorList>
            <consortium name="The Broad Institute Genomics Platform"/>
            <consortium name="The Broad Institute Genome Sequencing Center for Infectious Disease"/>
            <person name="Wu L."/>
            <person name="Ma J."/>
        </authorList>
    </citation>
    <scope>NUCLEOTIDE SEQUENCE [LARGE SCALE GENOMIC DNA]</scope>
    <source>
        <strain evidence="15">CECT 8472</strain>
    </source>
</reference>
<dbReference type="SUPFAM" id="SSF82689">
    <property type="entry name" value="Mechanosensitive channel protein MscS (YggB), C-terminal domain"/>
    <property type="match status" value="1"/>
</dbReference>
<dbReference type="InterPro" id="IPR049278">
    <property type="entry name" value="MS_channel_C"/>
</dbReference>
<keyword evidence="5 8" id="KW-1133">Transmembrane helix</keyword>
<dbReference type="InterPro" id="IPR011066">
    <property type="entry name" value="MscS_channel_C_sf"/>
</dbReference>
<dbReference type="Pfam" id="PF21088">
    <property type="entry name" value="MS_channel_1st"/>
    <property type="match status" value="1"/>
</dbReference>
<comment type="similarity">
    <text evidence="2">Belongs to the MscS (TC 1.A.23) family.</text>
</comment>
<evidence type="ECO:0000259" key="11">
    <source>
        <dbReference type="Pfam" id="PF21082"/>
    </source>
</evidence>
<evidence type="ECO:0000259" key="12">
    <source>
        <dbReference type="Pfam" id="PF21088"/>
    </source>
</evidence>
<evidence type="ECO:0000256" key="3">
    <source>
        <dbReference type="ARBA" id="ARBA00022475"/>
    </source>
</evidence>
<dbReference type="PANTHER" id="PTHR30460">
    <property type="entry name" value="MODERATE CONDUCTANCE MECHANOSENSITIVE CHANNEL YBIO"/>
    <property type="match status" value="1"/>
</dbReference>
<feature type="transmembrane region" description="Helical" evidence="8">
    <location>
        <begin position="338"/>
        <end position="358"/>
    </location>
</feature>
<keyword evidence="9" id="KW-0732">Signal</keyword>
<comment type="caution">
    <text evidence="14">The sequence shown here is derived from an EMBL/GenBank/DDBJ whole genome shotgun (WGS) entry which is preliminary data.</text>
</comment>
<dbReference type="PROSITE" id="PS51257">
    <property type="entry name" value="PROKAR_LIPOPROTEIN"/>
    <property type="match status" value="1"/>
</dbReference>
<dbReference type="InterPro" id="IPR011014">
    <property type="entry name" value="MscS_channel_TM-2"/>
</dbReference>
<dbReference type="EMBL" id="JBHSCW010000004">
    <property type="protein sequence ID" value="MFC4351772.1"/>
    <property type="molecule type" value="Genomic_DNA"/>
</dbReference>
<dbReference type="InterPro" id="IPR023408">
    <property type="entry name" value="MscS_beta-dom_sf"/>
</dbReference>
<feature type="region of interest" description="Disordered" evidence="7">
    <location>
        <begin position="769"/>
        <end position="828"/>
    </location>
</feature>
<feature type="transmembrane region" description="Helical" evidence="8">
    <location>
        <begin position="502"/>
        <end position="523"/>
    </location>
</feature>
<feature type="compositionally biased region" description="Basic and acidic residues" evidence="7">
    <location>
        <begin position="801"/>
        <end position="812"/>
    </location>
</feature>
<evidence type="ECO:0000256" key="9">
    <source>
        <dbReference type="SAM" id="SignalP"/>
    </source>
</evidence>
<accession>A0ABV8UKF6</accession>
<evidence type="ECO:0000256" key="2">
    <source>
        <dbReference type="ARBA" id="ARBA00008017"/>
    </source>
</evidence>
<dbReference type="Proteomes" id="UP001595799">
    <property type="component" value="Unassembled WGS sequence"/>
</dbReference>
<dbReference type="InterPro" id="IPR006685">
    <property type="entry name" value="MscS_channel_2nd"/>
</dbReference>
<keyword evidence="3" id="KW-1003">Cell membrane</keyword>
<sequence length="828" mass="89807">MKKIRTLLSPVILAGVLLIACSVGSASFSPAWAQSSESPATGTEAESGTGSGPASGQEGQPVSEEDLRSLVETLESPEEREKLIRQLQAMMEARTQQEGEGTSTSQDAGTNETGQDGESRAAASEEGGLGAQMLGVVSGSVADLSDQLVEAGGALTELPSALFEAAEDLQDRDAVQRVLEIVGKLLLVFAAGLLGEFLIKRLLARPRRILEDRSGDSWLIRVLYLLLRTLLDIVPIAVFAAVAYGVLLLSEPREITRLVALALINANVFSRVISAGGRLLLSPGVSGLRLLPLHDESATYGYLWLRRFTVPAVYGYFILDGLLLLGLDPAAYELLLTILGLVLAALAVVFVLQIRVPVANRLRGRPDEGGRLAGVRARLADVWHVLAIVYLLGIFVVWVMDVPGGFFFLARATALSLVVLVAARLLSQFIGKLVERSFRLNAGLSETYPMLQLRANRYLPVFHRILNTVLSLLTLLMLLEVWGASPFAWLATDAGHGLLGTVTSILLIMGIAFVVWEVFSVVAENQLKRKVEGENSQRIQTLLPLMRNALRIVLIVMVALIVLSELGLNIAPLLAGAGVIGLAIGFGAQTLVHDIITGVFILLEDSMGVGDVVTLGEHTGTVEKLTIRTIELRDLEGNVHTLPFSQVSTIQNYSKEFAYSLIDLGVAYREDVDQVMEIMQEVADGMREDEPFASNIVGEFEIFGLDRFDDSAVIVRGRFKTKPLMQWGIRREFNRRIKRVFDERGIEIPFPHTTLFFGQNKEGLAPPAHVVHSEAEETAEPVPMTSRAEQEGAGKKAGHGKPKEIPVEHPTEESGEDDSSEDGGGEAR</sequence>
<dbReference type="InterPro" id="IPR045276">
    <property type="entry name" value="YbiO_bact"/>
</dbReference>
<feature type="transmembrane region" description="Helical" evidence="8">
    <location>
        <begin position="406"/>
        <end position="426"/>
    </location>
</feature>
<feature type="transmembrane region" description="Helical" evidence="8">
    <location>
        <begin position="313"/>
        <end position="332"/>
    </location>
</feature>
<feature type="chain" id="PRO_5046516953" evidence="9">
    <location>
        <begin position="34"/>
        <end position="828"/>
    </location>
</feature>
<feature type="compositionally biased region" description="Acidic residues" evidence="7">
    <location>
        <begin position="813"/>
        <end position="828"/>
    </location>
</feature>